<evidence type="ECO:0000313" key="1">
    <source>
        <dbReference type="EMBL" id="TWU35257.1"/>
    </source>
</evidence>
<comment type="caution">
    <text evidence="1">The sequence shown here is derived from an EMBL/GenBank/DDBJ whole genome shotgun (WGS) entry which is preliminary data.</text>
</comment>
<protein>
    <submittedName>
        <fullName evidence="1">Uncharacterized protein</fullName>
    </submittedName>
</protein>
<name>A0A5C6DHD9_9BACT</name>
<dbReference type="Proteomes" id="UP000315471">
    <property type="component" value="Unassembled WGS sequence"/>
</dbReference>
<dbReference type="AlphaFoldDB" id="A0A5C6DHD9"/>
<evidence type="ECO:0000313" key="2">
    <source>
        <dbReference type="Proteomes" id="UP000315471"/>
    </source>
</evidence>
<keyword evidence="2" id="KW-1185">Reference proteome</keyword>
<dbReference type="EMBL" id="SJPY01000010">
    <property type="protein sequence ID" value="TWU35257.1"/>
    <property type="molecule type" value="Genomic_DNA"/>
</dbReference>
<accession>A0A5C6DHD9</accession>
<organism evidence="1 2">
    <name type="scientific">Novipirellula aureliae</name>
    <dbReference type="NCBI Taxonomy" id="2527966"/>
    <lineage>
        <taxon>Bacteria</taxon>
        <taxon>Pseudomonadati</taxon>
        <taxon>Planctomycetota</taxon>
        <taxon>Planctomycetia</taxon>
        <taxon>Pirellulales</taxon>
        <taxon>Pirellulaceae</taxon>
        <taxon>Novipirellula</taxon>
    </lineage>
</organism>
<reference evidence="1 2" key="1">
    <citation type="submission" date="2019-02" db="EMBL/GenBank/DDBJ databases">
        <title>Deep-cultivation of Planctomycetes and their phenomic and genomic characterization uncovers novel biology.</title>
        <authorList>
            <person name="Wiegand S."/>
            <person name="Jogler M."/>
            <person name="Boedeker C."/>
            <person name="Pinto D."/>
            <person name="Vollmers J."/>
            <person name="Rivas-Marin E."/>
            <person name="Kohn T."/>
            <person name="Peeters S.H."/>
            <person name="Heuer A."/>
            <person name="Rast P."/>
            <person name="Oberbeckmann S."/>
            <person name="Bunk B."/>
            <person name="Jeske O."/>
            <person name="Meyerdierks A."/>
            <person name="Storesund J.E."/>
            <person name="Kallscheuer N."/>
            <person name="Luecker S."/>
            <person name="Lage O.M."/>
            <person name="Pohl T."/>
            <person name="Merkel B.J."/>
            <person name="Hornburger P."/>
            <person name="Mueller R.-W."/>
            <person name="Bruemmer F."/>
            <person name="Labrenz M."/>
            <person name="Spormann A.M."/>
            <person name="Op Den Camp H."/>
            <person name="Overmann J."/>
            <person name="Amann R."/>
            <person name="Jetten M.S.M."/>
            <person name="Mascher T."/>
            <person name="Medema M.H."/>
            <person name="Devos D.P."/>
            <person name="Kaster A.-K."/>
            <person name="Ovreas L."/>
            <person name="Rohde M."/>
            <person name="Galperin M.Y."/>
            <person name="Jogler C."/>
        </authorList>
    </citation>
    <scope>NUCLEOTIDE SEQUENCE [LARGE SCALE GENOMIC DNA]</scope>
    <source>
        <strain evidence="1 2">Q31b</strain>
    </source>
</reference>
<proteinExistence type="predicted"/>
<sequence>MDCVPIGTHCDRPGRESGVHATLSVRHVTKQRQKNIAIPKAPRKYPAKPILLPSLRDFDRNGFRDPGLASGGKAYRGIATKTELPTQTKAFAAGVGVVATFERTLMRCLDRQLTRWFVCLVGFF</sequence>
<gene>
    <name evidence="1" type="ORF">Q31b_53530</name>
</gene>